<dbReference type="InterPro" id="IPR031359">
    <property type="entry name" value="NACHT_N"/>
</dbReference>
<proteinExistence type="predicted"/>
<dbReference type="Pfam" id="PF17100">
    <property type="entry name" value="NACHT_N"/>
    <property type="match status" value="1"/>
</dbReference>
<feature type="compositionally biased region" description="Basic and acidic residues" evidence="1">
    <location>
        <begin position="48"/>
        <end position="60"/>
    </location>
</feature>
<dbReference type="Proteomes" id="UP000749293">
    <property type="component" value="Unassembled WGS sequence"/>
</dbReference>
<name>A0A9P4YTA5_9HYPO</name>
<keyword evidence="4" id="KW-1185">Reference proteome</keyword>
<evidence type="ECO:0000259" key="2">
    <source>
        <dbReference type="Pfam" id="PF17100"/>
    </source>
</evidence>
<feature type="compositionally biased region" description="Polar residues" evidence="1">
    <location>
        <begin position="73"/>
        <end position="83"/>
    </location>
</feature>
<dbReference type="RefSeq" id="XP_035320069.1">
    <property type="nucleotide sequence ID" value="XM_035463805.1"/>
</dbReference>
<evidence type="ECO:0000313" key="4">
    <source>
        <dbReference type="Proteomes" id="UP000749293"/>
    </source>
</evidence>
<sequence length="357" mass="39864">MTTNRETTLDQAPCRRSAGIVRRLLNRAHISKDANFASTGSNNSSDSESSHHGSLKERARGHTPSIPWFTPGPGTSSSKHSGSIQATLSRDLWDEAYDRLRLDRNTAGLVVTYEFIVSQELPDELKAIARGVLSSADGDTDRRAEFMTAIARTGLAKRRGSKTSQVDDVSRMVVEYSKRAVAVELNEYPATALAWSGVCVLTPLLVDPLLHHNDFCRGTIHIIGRIPWYMSLIHMLMSMARPTGSHGDEVERQYKNAKDNIVGLYCHVLEFEMNCICATASAWNQVAKNMVRWGTIGELVDTIRQDDEQMSTLVNDIVTDLPQRQEILSRNTDLDVDVLDKEWRINEESGEETGPRH</sequence>
<dbReference type="GeneID" id="55968054"/>
<evidence type="ECO:0000256" key="1">
    <source>
        <dbReference type="SAM" id="MobiDB-lite"/>
    </source>
</evidence>
<dbReference type="OrthoDB" id="4919232at2759"/>
<accession>A0A9P4YTA5</accession>
<dbReference type="EMBL" id="JAANYQ010000012">
    <property type="protein sequence ID" value="KAF4121417.1"/>
    <property type="molecule type" value="Genomic_DNA"/>
</dbReference>
<evidence type="ECO:0000313" key="3">
    <source>
        <dbReference type="EMBL" id="KAF4121417.1"/>
    </source>
</evidence>
<gene>
    <name evidence="3" type="ORF">GMORB2_1824</name>
</gene>
<organism evidence="3 4">
    <name type="scientific">Geosmithia morbida</name>
    <dbReference type="NCBI Taxonomy" id="1094350"/>
    <lineage>
        <taxon>Eukaryota</taxon>
        <taxon>Fungi</taxon>
        <taxon>Dikarya</taxon>
        <taxon>Ascomycota</taxon>
        <taxon>Pezizomycotina</taxon>
        <taxon>Sordariomycetes</taxon>
        <taxon>Hypocreomycetidae</taxon>
        <taxon>Hypocreales</taxon>
        <taxon>Bionectriaceae</taxon>
        <taxon>Geosmithia</taxon>
    </lineage>
</organism>
<comment type="caution">
    <text evidence="3">The sequence shown here is derived from an EMBL/GenBank/DDBJ whole genome shotgun (WGS) entry which is preliminary data.</text>
</comment>
<reference evidence="3" key="1">
    <citation type="submission" date="2020-03" db="EMBL/GenBank/DDBJ databases">
        <title>Site-based positive gene gene selection in Geosmithia morbida across the United States reveals a broad range of putative effectors and factors for local host and environmental adapation.</title>
        <authorList>
            <person name="Onufrak A."/>
            <person name="Murdoch R.W."/>
            <person name="Gazis R."/>
            <person name="Huff M."/>
            <person name="Staton M."/>
            <person name="Klingeman W."/>
            <person name="Hadziabdic D."/>
        </authorList>
    </citation>
    <scope>NUCLEOTIDE SEQUENCE</scope>
    <source>
        <strain evidence="3">1262</strain>
    </source>
</reference>
<feature type="domain" description="NWD NACHT-NTPase N-terminal" evidence="2">
    <location>
        <begin position="91"/>
        <end position="310"/>
    </location>
</feature>
<protein>
    <recommendedName>
        <fullName evidence="2">NWD NACHT-NTPase N-terminal domain-containing protein</fullName>
    </recommendedName>
</protein>
<feature type="compositionally biased region" description="Low complexity" evidence="1">
    <location>
        <begin position="38"/>
        <end position="47"/>
    </location>
</feature>
<dbReference type="AlphaFoldDB" id="A0A9P4YTA5"/>
<feature type="region of interest" description="Disordered" evidence="1">
    <location>
        <begin position="35"/>
        <end position="83"/>
    </location>
</feature>